<accession>A0ABN4WPI8</accession>
<evidence type="ECO:0000313" key="1">
    <source>
        <dbReference type="EMBL" id="AQQ02454.1"/>
    </source>
</evidence>
<evidence type="ECO:0000313" key="2">
    <source>
        <dbReference type="Proteomes" id="UP000188174"/>
    </source>
</evidence>
<evidence type="ECO:0008006" key="3">
    <source>
        <dbReference type="Google" id="ProtNLM"/>
    </source>
</evidence>
<proteinExistence type="predicted"/>
<protein>
    <recommendedName>
        <fullName evidence="3">Sulfotransferase family protein</fullName>
    </recommendedName>
</protein>
<dbReference type="RefSeq" id="WP_077290244.1">
    <property type="nucleotide sequence ID" value="NZ_CP019630.1"/>
</dbReference>
<keyword evidence="2" id="KW-1185">Reference proteome</keyword>
<organism evidence="1 2">
    <name type="scientific">Roseibium algicola</name>
    <dbReference type="NCBI Taxonomy" id="2857014"/>
    <lineage>
        <taxon>Bacteria</taxon>
        <taxon>Pseudomonadati</taxon>
        <taxon>Pseudomonadota</taxon>
        <taxon>Alphaproteobacteria</taxon>
        <taxon>Hyphomicrobiales</taxon>
        <taxon>Stappiaceae</taxon>
        <taxon>Roseibium</taxon>
    </lineage>
</organism>
<name>A0ABN4WPI8_9HYPH</name>
<dbReference type="Proteomes" id="UP000188174">
    <property type="component" value="Chromosome"/>
</dbReference>
<dbReference type="InterPro" id="IPR027417">
    <property type="entry name" value="P-loop_NTPase"/>
</dbReference>
<sequence length="298" mass="33013">MRGEESNLKNDGFTVLNGSQSHSDEYATLICVGVARSGTSLIGAVLRQFGIFLGEKADPAVFEDTVLSNALEAGDWVRFDQIIENYNKEHKVWGFKRPEAFGLLAQKLNKFRNPRLIVILRDPASIAKRNEISMHTDFLEQLKRAAERTLDLVHFVESIEVPILVISYEKALSDPDCLVEKLAKFCGIKLDEGLRTEALAVIENGPELYLQSSRVRYEGQFFGVIDGVAQGWARRLPGDFACSIEIRSGGEIIGAGTSSHFKVDLPEEIRARAFSIPLEKLGDGTEIEARISGTTVKL</sequence>
<dbReference type="SUPFAM" id="SSF52540">
    <property type="entry name" value="P-loop containing nucleoside triphosphate hydrolases"/>
    <property type="match status" value="1"/>
</dbReference>
<dbReference type="EMBL" id="CP019630">
    <property type="protein sequence ID" value="AQQ02454.1"/>
    <property type="molecule type" value="Genomic_DNA"/>
</dbReference>
<gene>
    <name evidence="1" type="ORF">B0E33_01635</name>
</gene>
<reference evidence="1 2" key="1">
    <citation type="submission" date="2017-02" db="EMBL/GenBank/DDBJ databases">
        <authorList>
            <person name="Jeong S."/>
        </authorList>
    </citation>
    <scope>NUCLEOTIDE SEQUENCE [LARGE SCALE GENOMIC DNA]</scope>
    <source>
        <strain evidence="1 2">RMAR6-6</strain>
    </source>
</reference>
<dbReference type="Gene3D" id="3.40.50.300">
    <property type="entry name" value="P-loop containing nucleotide triphosphate hydrolases"/>
    <property type="match status" value="1"/>
</dbReference>